<evidence type="ECO:0000313" key="9">
    <source>
        <dbReference type="EMBL" id="KAA0022007.1"/>
    </source>
</evidence>
<proteinExistence type="inferred from homology"/>
<gene>
    <name evidence="9" type="ORF">FOY51_16635</name>
</gene>
<evidence type="ECO:0000259" key="7">
    <source>
        <dbReference type="Pfam" id="PF02770"/>
    </source>
</evidence>
<feature type="domain" description="Acyl-CoA oxidase/dehydrogenase middle" evidence="7">
    <location>
        <begin position="461"/>
        <end position="555"/>
    </location>
</feature>
<sequence>MTIATTDEQKAVQQSIRAWARSATPIATMRTDGPEFWRSQWRGVADLGLFSVALPEELGGAGGSVVDLAVMLEQSASHLVGGPVLSTALAALVVARGDAAVAKRWAPEIADGALPCAVALDSSVTGVESDGGVTVTGEAAIAIGGATDVAVLLPVQLVDREVWCLADNAAIEQLDAVDRTTPLSRVRFDGQHIDADRIVGTLRPGLVDDLAATLVAAEAAGIASWCLDTAVEYAKIREQFGRKIGSFQAVKHLCAEMLCRVERTRAVAWDAANAAGDGAELPIAAAVAASVALDAAVETAKDCIQVLGGIGFTWEHDAHFYLRRATALRQLFGGSSVWRRRVTELTRSGARRGTSIDLSDLDAERAEIRKEVAAVAALPEGERRAALADAGLIASHWPVPFGRAADAAQQLVIDQELASAGIATPDLVIGAWAVPTILEHGSQEQIERLVRPTLRGEVAWCQLFSEPGAGSDLASLRMTATQVDGGWSLQGQKVWTSIAQKADWGICLARTDKDAPKHRGITYFLIDMRSKGIRIAPLREITGEERFNEVYLDDVFVPDDCVVGAVNGGWRLAHTTLANERVAIGGGSLLGATMEELLESAPVDDPVLTDRLGGLIGDAMVGSLLELRTAIRQLEGQDPGPESSVRKLVGVRYRQGVAEFALEASGVAGAVEGVPAHDFFVTRCLSIAGGTTQILLTVAGERILGLPRE</sequence>
<keyword evidence="10" id="KW-1185">Reference proteome</keyword>
<dbReference type="SUPFAM" id="SSF47203">
    <property type="entry name" value="Acyl-CoA dehydrogenase C-terminal domain-like"/>
    <property type="match status" value="2"/>
</dbReference>
<dbReference type="Gene3D" id="1.20.140.10">
    <property type="entry name" value="Butyryl-CoA Dehydrogenase, subunit A, domain 3"/>
    <property type="match status" value="2"/>
</dbReference>
<dbReference type="EMBL" id="VLNY01000007">
    <property type="protein sequence ID" value="KAA0022007.1"/>
    <property type="molecule type" value="Genomic_DNA"/>
</dbReference>
<dbReference type="InterPro" id="IPR052161">
    <property type="entry name" value="Mycobact_Acyl-CoA_DH"/>
</dbReference>
<dbReference type="GO" id="GO:0016627">
    <property type="term" value="F:oxidoreductase activity, acting on the CH-CH group of donors"/>
    <property type="evidence" value="ECO:0007669"/>
    <property type="project" value="InterPro"/>
</dbReference>
<dbReference type="RefSeq" id="WP_149431371.1">
    <property type="nucleotide sequence ID" value="NZ_VLNY01000007.1"/>
</dbReference>
<dbReference type="InterPro" id="IPR009075">
    <property type="entry name" value="AcylCo_DH/oxidase_C"/>
</dbReference>
<dbReference type="InterPro" id="IPR037069">
    <property type="entry name" value="AcylCoA_DH/ox_N_sf"/>
</dbReference>
<evidence type="ECO:0000259" key="8">
    <source>
        <dbReference type="Pfam" id="PF02771"/>
    </source>
</evidence>
<dbReference type="GO" id="GO:0050660">
    <property type="term" value="F:flavin adenine dinucleotide binding"/>
    <property type="evidence" value="ECO:0007669"/>
    <property type="project" value="InterPro"/>
</dbReference>
<dbReference type="GO" id="GO:0005886">
    <property type="term" value="C:plasma membrane"/>
    <property type="evidence" value="ECO:0007669"/>
    <property type="project" value="TreeGrafter"/>
</dbReference>
<keyword evidence="4" id="KW-0274">FAD</keyword>
<reference evidence="9 10" key="1">
    <citation type="submission" date="2019-07" db="EMBL/GenBank/DDBJ databases">
        <title>Rhodococcus cavernicolus sp. nov., isolated from a cave.</title>
        <authorList>
            <person name="Lee S.D."/>
        </authorList>
    </citation>
    <scope>NUCLEOTIDE SEQUENCE [LARGE SCALE GENOMIC DNA]</scope>
    <source>
        <strain evidence="9 10">C1-24</strain>
    </source>
</reference>
<feature type="domain" description="Acyl-CoA dehydrogenase/oxidase C-terminal" evidence="6">
    <location>
        <begin position="567"/>
        <end position="704"/>
    </location>
</feature>
<dbReference type="InterPro" id="IPR006091">
    <property type="entry name" value="Acyl-CoA_Oxase/DH_mid-dom"/>
</dbReference>
<comment type="similarity">
    <text evidence="2">Belongs to the acyl-CoA dehydrogenase family.</text>
</comment>
<dbReference type="Pfam" id="PF02770">
    <property type="entry name" value="Acyl-CoA_dh_M"/>
    <property type="match status" value="1"/>
</dbReference>
<feature type="domain" description="Acyl-CoA dehydrogenase/oxidase N-terminal" evidence="8">
    <location>
        <begin position="370"/>
        <end position="457"/>
    </location>
</feature>
<evidence type="ECO:0000256" key="4">
    <source>
        <dbReference type="ARBA" id="ARBA00022827"/>
    </source>
</evidence>
<dbReference type="Proteomes" id="UP000322244">
    <property type="component" value="Unassembled WGS sequence"/>
</dbReference>
<dbReference type="InterPro" id="IPR009100">
    <property type="entry name" value="AcylCoA_DH/oxidase_NM_dom_sf"/>
</dbReference>
<evidence type="ECO:0000256" key="1">
    <source>
        <dbReference type="ARBA" id="ARBA00001974"/>
    </source>
</evidence>
<dbReference type="Pfam" id="PF02771">
    <property type="entry name" value="Acyl-CoA_dh_N"/>
    <property type="match status" value="2"/>
</dbReference>
<dbReference type="InterPro" id="IPR036250">
    <property type="entry name" value="AcylCo_DH-like_C"/>
</dbReference>
<protein>
    <submittedName>
        <fullName evidence="9">Acyl-CoA dehydrogenase</fullName>
    </submittedName>
</protein>
<dbReference type="Gene3D" id="1.10.540.10">
    <property type="entry name" value="Acyl-CoA dehydrogenase/oxidase, N-terminal domain"/>
    <property type="match status" value="2"/>
</dbReference>
<evidence type="ECO:0000256" key="5">
    <source>
        <dbReference type="ARBA" id="ARBA00023002"/>
    </source>
</evidence>
<dbReference type="SUPFAM" id="SSF56645">
    <property type="entry name" value="Acyl-CoA dehydrogenase NM domain-like"/>
    <property type="match status" value="2"/>
</dbReference>
<keyword evidence="3" id="KW-0285">Flavoprotein</keyword>
<evidence type="ECO:0000256" key="3">
    <source>
        <dbReference type="ARBA" id="ARBA00022630"/>
    </source>
</evidence>
<organism evidence="9 10">
    <name type="scientific">Antrihabitans cavernicola</name>
    <dbReference type="NCBI Taxonomy" id="2495913"/>
    <lineage>
        <taxon>Bacteria</taxon>
        <taxon>Bacillati</taxon>
        <taxon>Actinomycetota</taxon>
        <taxon>Actinomycetes</taxon>
        <taxon>Mycobacteriales</taxon>
        <taxon>Nocardiaceae</taxon>
        <taxon>Antrihabitans</taxon>
    </lineage>
</organism>
<dbReference type="FunFam" id="2.40.110.10:FF:000011">
    <property type="entry name" value="Acyl-CoA dehydrogenase FadE34"/>
    <property type="match status" value="1"/>
</dbReference>
<dbReference type="Pfam" id="PF00441">
    <property type="entry name" value="Acyl-CoA_dh_1"/>
    <property type="match status" value="2"/>
</dbReference>
<feature type="domain" description="Acyl-CoA dehydrogenase/oxidase C-terminal" evidence="6">
    <location>
        <begin position="213"/>
        <end position="342"/>
    </location>
</feature>
<evidence type="ECO:0000259" key="6">
    <source>
        <dbReference type="Pfam" id="PF00441"/>
    </source>
</evidence>
<dbReference type="PANTHER" id="PTHR43292:SF4">
    <property type="entry name" value="ACYL-COA DEHYDROGENASE FADE34"/>
    <property type="match status" value="1"/>
</dbReference>
<feature type="domain" description="Acyl-CoA dehydrogenase/oxidase N-terminal" evidence="8">
    <location>
        <begin position="6"/>
        <end position="112"/>
    </location>
</feature>
<keyword evidence="5" id="KW-0560">Oxidoreductase</keyword>
<comment type="cofactor">
    <cofactor evidence="1">
        <name>FAD</name>
        <dbReference type="ChEBI" id="CHEBI:57692"/>
    </cofactor>
</comment>
<evidence type="ECO:0000256" key="2">
    <source>
        <dbReference type="ARBA" id="ARBA00009347"/>
    </source>
</evidence>
<dbReference type="InterPro" id="IPR046373">
    <property type="entry name" value="Acyl-CoA_Oxase/DH_mid-dom_sf"/>
</dbReference>
<dbReference type="PANTHER" id="PTHR43292">
    <property type="entry name" value="ACYL-COA DEHYDROGENASE"/>
    <property type="match status" value="1"/>
</dbReference>
<dbReference type="Gene3D" id="2.40.110.10">
    <property type="entry name" value="Butyryl-CoA Dehydrogenase, subunit A, domain 2"/>
    <property type="match status" value="1"/>
</dbReference>
<comment type="caution">
    <text evidence="9">The sequence shown here is derived from an EMBL/GenBank/DDBJ whole genome shotgun (WGS) entry which is preliminary data.</text>
</comment>
<dbReference type="OrthoDB" id="2431337at2"/>
<dbReference type="AlphaFoldDB" id="A0A5A7SAX8"/>
<name>A0A5A7SAX8_9NOCA</name>
<accession>A0A5A7SAX8</accession>
<evidence type="ECO:0000313" key="10">
    <source>
        <dbReference type="Proteomes" id="UP000322244"/>
    </source>
</evidence>
<dbReference type="InterPro" id="IPR013786">
    <property type="entry name" value="AcylCoA_DH/ox_N"/>
</dbReference>